<proteinExistence type="predicted"/>
<dbReference type="EMBL" id="CCFA01000676">
    <property type="protein sequence ID" value="CDW96624.1"/>
    <property type="molecule type" value="Genomic_DNA"/>
</dbReference>
<protein>
    <submittedName>
        <fullName evidence="2">Uncharacterized protein</fullName>
    </submittedName>
</protein>
<keyword evidence="3" id="KW-1185">Reference proteome</keyword>
<feature type="compositionally biased region" description="Basic and acidic residues" evidence="1">
    <location>
        <begin position="422"/>
        <end position="432"/>
    </location>
</feature>
<evidence type="ECO:0000256" key="1">
    <source>
        <dbReference type="SAM" id="MobiDB-lite"/>
    </source>
</evidence>
<accession>A0A0F7S5R1</accession>
<feature type="compositionally biased region" description="Acidic residues" evidence="1">
    <location>
        <begin position="396"/>
        <end position="405"/>
    </location>
</feature>
<gene>
    <name evidence="2" type="primary">SSCI13150.1</name>
</gene>
<dbReference type="AlphaFoldDB" id="A0A0F7S5R1"/>
<sequence>MSWPAPRRDKANAMAAVSAKRKRRRSSMSTAHDRFWSLVPGRTNLFTELARMQARLERSPTSQSGTEMRTFSRLIDFLSLSRIAKPRCVQECEFCSSLAVQPPFCFAPLPAWIRPVASRQHKNSQSTSVAQKCLVQRALNCSNSTHPKLLVMFASKPSPSTSTGSWIRLVNDTDARGQPMLMLPSYRVDLCNFAHAHGVQRLVDTLEQTCLAANVPDAIHPCAVPHGLDLLRNDLALLVESVERCNPHQDIDCDGHDYDHDQDEDDQDELYQQQRREQRQQRWLDRLVELHQRFLCADFADWIMYQASQQFHALADDEHGASSTCPSALPRADWLVDAANKLHSDYPPEAYHHQGSTFTANRHLNLDQLQDWWRAYLHASNTTSAAASAAAMDLDPASDDDDDDSAGATVSVGHDSASMLGGDRKSDGHEAEPAAASSATMRTRIKEVASALVLNVCMAGVAFGLGRLSASAGTTTATATPTPNPSLTLSVDELLQLALKHLT</sequence>
<evidence type="ECO:0000313" key="3">
    <source>
        <dbReference type="Proteomes" id="UP000242770"/>
    </source>
</evidence>
<reference evidence="3" key="1">
    <citation type="submission" date="2014-06" db="EMBL/GenBank/DDBJ databases">
        <authorList>
            <person name="Berkman P.J."/>
        </authorList>
    </citation>
    <scope>NUCLEOTIDE SEQUENCE [LARGE SCALE GENOMIC DNA]</scope>
</reference>
<dbReference type="Proteomes" id="UP000242770">
    <property type="component" value="Unassembled WGS sequence"/>
</dbReference>
<feature type="region of interest" description="Disordered" evidence="1">
    <location>
        <begin position="390"/>
        <end position="439"/>
    </location>
</feature>
<evidence type="ECO:0000313" key="2">
    <source>
        <dbReference type="EMBL" id="CDW96624.1"/>
    </source>
</evidence>
<organism evidence="2 3">
    <name type="scientific">Sporisorium scitamineum</name>
    <dbReference type="NCBI Taxonomy" id="49012"/>
    <lineage>
        <taxon>Eukaryota</taxon>
        <taxon>Fungi</taxon>
        <taxon>Dikarya</taxon>
        <taxon>Basidiomycota</taxon>
        <taxon>Ustilaginomycotina</taxon>
        <taxon>Ustilaginomycetes</taxon>
        <taxon>Ustilaginales</taxon>
        <taxon>Ustilaginaceae</taxon>
        <taxon>Sporisorium</taxon>
    </lineage>
</organism>
<name>A0A0F7S5R1_9BASI</name>